<evidence type="ECO:0000259" key="1">
    <source>
        <dbReference type="Pfam" id="PF01261"/>
    </source>
</evidence>
<dbReference type="InterPro" id="IPR013022">
    <property type="entry name" value="Xyl_isomerase-like_TIM-brl"/>
</dbReference>
<proteinExistence type="predicted"/>
<accession>A0A437K5U6</accession>
<dbReference type="GO" id="GO:0016853">
    <property type="term" value="F:isomerase activity"/>
    <property type="evidence" value="ECO:0007669"/>
    <property type="project" value="UniProtKB-KW"/>
</dbReference>
<evidence type="ECO:0000313" key="3">
    <source>
        <dbReference type="Proteomes" id="UP000288024"/>
    </source>
</evidence>
<name>A0A437K5U6_9BACI</name>
<evidence type="ECO:0000313" key="2">
    <source>
        <dbReference type="EMBL" id="RVT58314.1"/>
    </source>
</evidence>
<sequence length="248" mass="27887">MALPIALQLWSVKEDAEKDFFDTLEKVARMGYDGVEFAGYHGKNAHEIKAKLKELGLKIAGSHISMEEILEETDKVIKFEQELGNKYIVCPWASFPTINEWDDFAEKLQQAGVKIAAAGLSLLYHNHNHELVSKEGTVILDRLFEAVPASFLNAELDTYWLEYAGVNAINYMDNWKGRTPLIHVKDMDSSKRESTEIGNGSLNIKGIVEKAHENGTEWLIVEQEAFTQAPLISVEIGLQNLQRIVADL</sequence>
<gene>
    <name evidence="2" type="ORF">EM808_22640</name>
</gene>
<dbReference type="AlphaFoldDB" id="A0A437K5U6"/>
<protein>
    <submittedName>
        <fullName evidence="2">Sugar phosphate isomerase/epimerase</fullName>
    </submittedName>
</protein>
<dbReference type="InterPro" id="IPR036237">
    <property type="entry name" value="Xyl_isomerase-like_sf"/>
</dbReference>
<dbReference type="Pfam" id="PF01261">
    <property type="entry name" value="AP_endonuc_2"/>
    <property type="match status" value="1"/>
</dbReference>
<dbReference type="InterPro" id="IPR050312">
    <property type="entry name" value="IolE/XylAMocC-like"/>
</dbReference>
<organism evidence="2 3">
    <name type="scientific">Niallia taxi</name>
    <dbReference type="NCBI Taxonomy" id="2499688"/>
    <lineage>
        <taxon>Bacteria</taxon>
        <taxon>Bacillati</taxon>
        <taxon>Bacillota</taxon>
        <taxon>Bacilli</taxon>
        <taxon>Bacillales</taxon>
        <taxon>Bacillaceae</taxon>
        <taxon>Niallia</taxon>
    </lineage>
</organism>
<dbReference type="EMBL" id="RZTZ01000013">
    <property type="protein sequence ID" value="RVT58314.1"/>
    <property type="molecule type" value="Genomic_DNA"/>
</dbReference>
<dbReference type="Proteomes" id="UP000288024">
    <property type="component" value="Unassembled WGS sequence"/>
</dbReference>
<dbReference type="PANTHER" id="PTHR12110:SF41">
    <property type="entry name" value="INOSOSE DEHYDRATASE"/>
    <property type="match status" value="1"/>
</dbReference>
<dbReference type="SUPFAM" id="SSF51658">
    <property type="entry name" value="Xylose isomerase-like"/>
    <property type="match status" value="1"/>
</dbReference>
<feature type="domain" description="Xylose isomerase-like TIM barrel" evidence="1">
    <location>
        <begin position="24"/>
        <end position="226"/>
    </location>
</feature>
<reference evidence="2 3" key="1">
    <citation type="submission" date="2019-01" db="EMBL/GenBank/DDBJ databases">
        <title>Bacillus sp. M5HDSG1-1, whole genome shotgun sequence.</title>
        <authorList>
            <person name="Tuo L."/>
        </authorList>
    </citation>
    <scope>NUCLEOTIDE SEQUENCE [LARGE SCALE GENOMIC DNA]</scope>
    <source>
        <strain evidence="2 3">M5HDSG1-1</strain>
    </source>
</reference>
<keyword evidence="3" id="KW-1185">Reference proteome</keyword>
<dbReference type="Gene3D" id="3.20.20.150">
    <property type="entry name" value="Divalent-metal-dependent TIM barrel enzymes"/>
    <property type="match status" value="1"/>
</dbReference>
<dbReference type="PANTHER" id="PTHR12110">
    <property type="entry name" value="HYDROXYPYRUVATE ISOMERASE"/>
    <property type="match status" value="1"/>
</dbReference>
<keyword evidence="2" id="KW-0413">Isomerase</keyword>
<dbReference type="RefSeq" id="WP_127741058.1">
    <property type="nucleotide sequence ID" value="NZ_RZTZ01000013.1"/>
</dbReference>
<comment type="caution">
    <text evidence="2">The sequence shown here is derived from an EMBL/GenBank/DDBJ whole genome shotgun (WGS) entry which is preliminary data.</text>
</comment>